<dbReference type="Gene3D" id="2.60.120.200">
    <property type="match status" value="1"/>
</dbReference>
<organism evidence="4">
    <name type="scientific">Ocimum basilicum</name>
    <name type="common">Sweet basil</name>
    <dbReference type="NCBI Taxonomy" id="39350"/>
    <lineage>
        <taxon>Eukaryota</taxon>
        <taxon>Viridiplantae</taxon>
        <taxon>Streptophyta</taxon>
        <taxon>Embryophyta</taxon>
        <taxon>Tracheophyta</taxon>
        <taxon>Spermatophyta</taxon>
        <taxon>Magnoliopsida</taxon>
        <taxon>eudicotyledons</taxon>
        <taxon>Gunneridae</taxon>
        <taxon>Pentapetalae</taxon>
        <taxon>asterids</taxon>
        <taxon>lamiids</taxon>
        <taxon>Lamiales</taxon>
        <taxon>Lamiaceae</taxon>
        <taxon>Nepetoideae</taxon>
        <taxon>Ocimeae</taxon>
        <taxon>Ociminae</taxon>
        <taxon>Ocimum</taxon>
    </lineage>
</organism>
<dbReference type="EMBL" id="KJ494922">
    <property type="protein sequence ID" value="AJD77612.1"/>
    <property type="molecule type" value="mRNA"/>
</dbReference>
<dbReference type="SUPFAM" id="SSF49899">
    <property type="entry name" value="Concanavalin A-like lectins/glucanases"/>
    <property type="match status" value="1"/>
</dbReference>
<dbReference type="InterPro" id="IPR013320">
    <property type="entry name" value="ConA-like_dom_sf"/>
</dbReference>
<dbReference type="PANTHER" id="PTHR32401:SF49">
    <property type="entry name" value="OS10G0129200 PROTEIN"/>
    <property type="match status" value="1"/>
</dbReference>
<accession>A0A2K8BHX4</accession>
<dbReference type="InterPro" id="IPR001220">
    <property type="entry name" value="Legume_lectin_dom"/>
</dbReference>
<name>A0A2K8BHX4_OCIBA</name>
<evidence type="ECO:0000256" key="2">
    <source>
        <dbReference type="ARBA" id="ARBA00022734"/>
    </source>
</evidence>
<evidence type="ECO:0000256" key="1">
    <source>
        <dbReference type="ARBA" id="ARBA00007606"/>
    </source>
</evidence>
<dbReference type="AlphaFoldDB" id="A0A2K8BHX4"/>
<gene>
    <name evidence="4" type="primary">Lec2</name>
</gene>
<proteinExistence type="evidence at transcript level"/>
<dbReference type="PANTHER" id="PTHR32401">
    <property type="entry name" value="CONCANAVALIN A-LIKE LECTIN FAMILY PROTEIN"/>
    <property type="match status" value="1"/>
</dbReference>
<reference evidence="4" key="1">
    <citation type="submission" date="2014-02" db="EMBL/GenBank/DDBJ databases">
        <title>Cloning and sequence analysis of lectin genes from Ocimum basilicum.</title>
        <authorList>
            <person name="Ghosh S."/>
        </authorList>
    </citation>
    <scope>NUCLEOTIDE SEQUENCE</scope>
</reference>
<evidence type="ECO:0000313" key="4">
    <source>
        <dbReference type="EMBL" id="AJD77612.1"/>
    </source>
</evidence>
<dbReference type="SMR" id="A0A2K8BHX4"/>
<comment type="similarity">
    <text evidence="1">Belongs to the leguminous lectin family.</text>
</comment>
<protein>
    <submittedName>
        <fullName evidence="4">Lectin 2</fullName>
    </submittedName>
</protein>
<keyword evidence="2" id="KW-0430">Lectin</keyword>
<dbReference type="GO" id="GO:0030246">
    <property type="term" value="F:carbohydrate binding"/>
    <property type="evidence" value="ECO:0007669"/>
    <property type="project" value="UniProtKB-KW"/>
</dbReference>
<sequence>MGDNYFPKVSPQGDAMFLPGTRYLRLIKTDYYGNPQSNSIGRAVISNAVQMKYGGVQVDFESVLKFRVAAGDSPDTGSGIAFFIAPENYEIPPNSTGDNYGIFDPTRTTTSHVFAVVFNTQEKTVGINIESPTPRKSMLVNGLIGNDVKAHIKYDAVSTLISVDLTIGQDEFKPDPLTLKFDLSPILDDRVTIGVSATTADILIANHDALVWSVKPNA</sequence>
<dbReference type="InterPro" id="IPR050258">
    <property type="entry name" value="Leguminous_Lectin"/>
</dbReference>
<feature type="domain" description="Legume lectin" evidence="3">
    <location>
        <begin position="12"/>
        <end position="215"/>
    </location>
</feature>
<dbReference type="Pfam" id="PF00139">
    <property type="entry name" value="Lectin_legB"/>
    <property type="match status" value="1"/>
</dbReference>
<evidence type="ECO:0000259" key="3">
    <source>
        <dbReference type="Pfam" id="PF00139"/>
    </source>
</evidence>